<evidence type="ECO:0000259" key="3">
    <source>
        <dbReference type="PROSITE" id="PS50940"/>
    </source>
</evidence>
<feature type="compositionally biased region" description="Polar residues" evidence="2">
    <location>
        <begin position="236"/>
        <end position="266"/>
    </location>
</feature>
<comment type="caution">
    <text evidence="5">The sequence shown here is derived from an EMBL/GenBank/DDBJ whole genome shotgun (WGS) entry which is preliminary data.</text>
</comment>
<dbReference type="SMART" id="SM00494">
    <property type="entry name" value="ChtBD2"/>
    <property type="match status" value="1"/>
</dbReference>
<gene>
    <name evidence="5" type="ORF">SNE40_020417</name>
</gene>
<dbReference type="GO" id="GO:0008061">
    <property type="term" value="F:chitin binding"/>
    <property type="evidence" value="ECO:0007669"/>
    <property type="project" value="InterPro"/>
</dbReference>
<dbReference type="FunFam" id="3.10.50.10:FF:000001">
    <property type="entry name" value="Chitinase 3-like 1"/>
    <property type="match status" value="1"/>
</dbReference>
<keyword evidence="6" id="KW-1185">Reference proteome</keyword>
<dbReference type="GO" id="GO:0005975">
    <property type="term" value="P:carbohydrate metabolic process"/>
    <property type="evidence" value="ECO:0007669"/>
    <property type="project" value="InterPro"/>
</dbReference>
<feature type="domain" description="GH18" evidence="4">
    <location>
        <begin position="1"/>
        <end position="142"/>
    </location>
</feature>
<name>A0AAN8GAU9_PATCE</name>
<evidence type="ECO:0000313" key="6">
    <source>
        <dbReference type="Proteomes" id="UP001347796"/>
    </source>
</evidence>
<dbReference type="InterPro" id="IPR029070">
    <property type="entry name" value="Chitinase_insertion_sf"/>
</dbReference>
<dbReference type="SUPFAM" id="SSF57625">
    <property type="entry name" value="Invertebrate chitin-binding proteins"/>
    <property type="match status" value="1"/>
</dbReference>
<reference evidence="5 6" key="1">
    <citation type="submission" date="2024-01" db="EMBL/GenBank/DDBJ databases">
        <title>The genome of the rayed Mediterranean limpet Patella caerulea (Linnaeus, 1758).</title>
        <authorList>
            <person name="Anh-Thu Weber A."/>
            <person name="Halstead-Nussloch G."/>
        </authorList>
    </citation>
    <scope>NUCLEOTIDE SEQUENCE [LARGE SCALE GENOMIC DNA]</scope>
    <source>
        <strain evidence="5">AATW-2023a</strain>
        <tissue evidence="5">Whole specimen</tissue>
    </source>
</reference>
<dbReference type="PANTHER" id="PTHR11177">
    <property type="entry name" value="CHITINASE"/>
    <property type="match status" value="1"/>
</dbReference>
<feature type="region of interest" description="Disordered" evidence="2">
    <location>
        <begin position="146"/>
        <end position="284"/>
    </location>
</feature>
<dbReference type="InterPro" id="IPR001223">
    <property type="entry name" value="Glyco_hydro18_cat"/>
</dbReference>
<dbReference type="Pfam" id="PF01607">
    <property type="entry name" value="CBM_14"/>
    <property type="match status" value="1"/>
</dbReference>
<keyword evidence="1" id="KW-1015">Disulfide bond</keyword>
<dbReference type="GO" id="GO:0005576">
    <property type="term" value="C:extracellular region"/>
    <property type="evidence" value="ECO:0007669"/>
    <property type="project" value="InterPro"/>
</dbReference>
<dbReference type="Gene3D" id="2.170.140.10">
    <property type="entry name" value="Chitin binding domain"/>
    <property type="match status" value="1"/>
</dbReference>
<dbReference type="InterPro" id="IPR050314">
    <property type="entry name" value="Glycosyl_Hydrlase_18"/>
</dbReference>
<dbReference type="Pfam" id="PF00704">
    <property type="entry name" value="Glyco_hydro_18"/>
    <property type="match status" value="1"/>
</dbReference>
<feature type="domain" description="Chitin-binding type-2" evidence="3">
    <location>
        <begin position="301"/>
        <end position="358"/>
    </location>
</feature>
<proteinExistence type="predicted"/>
<dbReference type="PANTHER" id="PTHR11177:SF317">
    <property type="entry name" value="CHITINASE 12-RELATED"/>
    <property type="match status" value="1"/>
</dbReference>
<evidence type="ECO:0000259" key="4">
    <source>
        <dbReference type="PROSITE" id="PS51910"/>
    </source>
</evidence>
<evidence type="ECO:0000256" key="1">
    <source>
        <dbReference type="ARBA" id="ARBA00023157"/>
    </source>
</evidence>
<sequence length="363" mass="39742">MWEQKGLPKEKMNIGFATFGRSFKLENSEDFGIGAASAGPGAAGEHTKQAGFLSYLEICEIKNKPAVKSFYNEEQKCSYVVSGDQWTGYDDLTSFTAKTDWVIENRYGGITFWSVELDDFANECNGGEFPLISLAKERLIADEIAQQTTTPAPTTTTTEPTTTPEPTTTTAEPTTTPEPTTTTAEPTSTPEPTTTIAEPTTTPEPTTTTAEPTTPAPTTTAESTTVVESATPEPATVSTLTEDQNTEPSPPESSTTDVATGTSTIISPGAKIPASTSTPSSSSDLDALRRKIFNYRFNKRKFSCSGKDNGMYRDPFDCGKYYRCYSGWLTEYKCPNKDLYFDSRINVCNWKERVQCNTMFNFL</sequence>
<dbReference type="SUPFAM" id="SSF51445">
    <property type="entry name" value="(Trans)glycosidases"/>
    <property type="match status" value="1"/>
</dbReference>
<dbReference type="Proteomes" id="UP001347796">
    <property type="component" value="Unassembled WGS sequence"/>
</dbReference>
<dbReference type="GO" id="GO:0006032">
    <property type="term" value="P:chitin catabolic process"/>
    <property type="evidence" value="ECO:0007669"/>
    <property type="project" value="TreeGrafter"/>
</dbReference>
<protein>
    <recommendedName>
        <fullName evidence="7">Chitinase</fullName>
    </recommendedName>
</protein>
<dbReference type="InterPro" id="IPR017853">
    <property type="entry name" value="GH"/>
</dbReference>
<evidence type="ECO:0008006" key="7">
    <source>
        <dbReference type="Google" id="ProtNLM"/>
    </source>
</evidence>
<organism evidence="5 6">
    <name type="scientific">Patella caerulea</name>
    <name type="common">Rayed Mediterranean limpet</name>
    <dbReference type="NCBI Taxonomy" id="87958"/>
    <lineage>
        <taxon>Eukaryota</taxon>
        <taxon>Metazoa</taxon>
        <taxon>Spiralia</taxon>
        <taxon>Lophotrochozoa</taxon>
        <taxon>Mollusca</taxon>
        <taxon>Gastropoda</taxon>
        <taxon>Patellogastropoda</taxon>
        <taxon>Patelloidea</taxon>
        <taxon>Patellidae</taxon>
        <taxon>Patella</taxon>
    </lineage>
</organism>
<dbReference type="PROSITE" id="PS50940">
    <property type="entry name" value="CHIT_BIND_II"/>
    <property type="match status" value="1"/>
</dbReference>
<dbReference type="InterPro" id="IPR036508">
    <property type="entry name" value="Chitin-bd_dom_sf"/>
</dbReference>
<accession>A0AAN8GAU9</accession>
<evidence type="ECO:0000313" key="5">
    <source>
        <dbReference type="EMBL" id="KAK6169345.1"/>
    </source>
</evidence>
<feature type="compositionally biased region" description="Low complexity" evidence="2">
    <location>
        <begin position="148"/>
        <end position="225"/>
    </location>
</feature>
<dbReference type="Gene3D" id="3.10.50.10">
    <property type="match status" value="1"/>
</dbReference>
<evidence type="ECO:0000256" key="2">
    <source>
        <dbReference type="SAM" id="MobiDB-lite"/>
    </source>
</evidence>
<dbReference type="GO" id="GO:0004568">
    <property type="term" value="F:chitinase activity"/>
    <property type="evidence" value="ECO:0007669"/>
    <property type="project" value="TreeGrafter"/>
</dbReference>
<dbReference type="PROSITE" id="PS51910">
    <property type="entry name" value="GH18_2"/>
    <property type="match status" value="1"/>
</dbReference>
<dbReference type="Gene3D" id="3.20.20.80">
    <property type="entry name" value="Glycosidases"/>
    <property type="match status" value="1"/>
</dbReference>
<dbReference type="SUPFAM" id="SSF54556">
    <property type="entry name" value="Chitinase insertion domain"/>
    <property type="match status" value="1"/>
</dbReference>
<feature type="compositionally biased region" description="Low complexity" evidence="2">
    <location>
        <begin position="273"/>
        <end position="284"/>
    </location>
</feature>
<dbReference type="AlphaFoldDB" id="A0AAN8GAU9"/>
<dbReference type="EMBL" id="JAZGQO010000015">
    <property type="protein sequence ID" value="KAK6169345.1"/>
    <property type="molecule type" value="Genomic_DNA"/>
</dbReference>
<dbReference type="InterPro" id="IPR002557">
    <property type="entry name" value="Chitin-bd_dom"/>
</dbReference>